<feature type="transmembrane region" description="Helical" evidence="6">
    <location>
        <begin position="242"/>
        <end position="260"/>
    </location>
</feature>
<evidence type="ECO:0000313" key="8">
    <source>
        <dbReference type="EMBL" id="GAA2129370.1"/>
    </source>
</evidence>
<comment type="caution">
    <text evidence="8">The sequence shown here is derived from an EMBL/GenBank/DDBJ whole genome shotgun (WGS) entry which is preliminary data.</text>
</comment>
<evidence type="ECO:0000259" key="7">
    <source>
        <dbReference type="Pfam" id="PF14378"/>
    </source>
</evidence>
<dbReference type="Proteomes" id="UP001500443">
    <property type="component" value="Unassembled WGS sequence"/>
</dbReference>
<dbReference type="InterPro" id="IPR026841">
    <property type="entry name" value="Aur1/Ipt1"/>
</dbReference>
<feature type="transmembrane region" description="Helical" evidence="6">
    <location>
        <begin position="154"/>
        <end position="175"/>
    </location>
</feature>
<feature type="transmembrane region" description="Helical" evidence="6">
    <location>
        <begin position="213"/>
        <end position="235"/>
    </location>
</feature>
<dbReference type="PANTHER" id="PTHR31310">
    <property type="match status" value="1"/>
</dbReference>
<feature type="transmembrane region" description="Helical" evidence="6">
    <location>
        <begin position="63"/>
        <end position="80"/>
    </location>
</feature>
<dbReference type="PANTHER" id="PTHR31310:SF7">
    <property type="entry name" value="PA-PHOSPHATASE RELATED-FAMILY PROTEIN DDB_G0268928"/>
    <property type="match status" value="1"/>
</dbReference>
<evidence type="ECO:0000256" key="3">
    <source>
        <dbReference type="ARBA" id="ARBA00022989"/>
    </source>
</evidence>
<sequence length="298" mass="33257">MGASYSRDLAPRPAEIARTLQDRRTPVSPAETDADGRRRTSAPARQSLRALLDRMRSPRPPRLWFEIMLVALVYWTYSIIRNAVPEQESQALKNADRIWSFQESLGLAFERSLNHAVEGVTWLVVSMNYYYGTLHYVVTLGVLVWLYRRQPGRYAAVRLALAVTTCFALVGYYSFPLAPPRLMEGMDFVDTVRVHETLGSMSSGNLANVSNQYAAMPSMHVGWSVWAGITIAVLAKPLWVKVLGGLYPVLTLIVIMATANHFWMDAVGGVVCLAFGFAVSYAWYGTSAYRLPQKLASP</sequence>
<reference evidence="8 9" key="1">
    <citation type="journal article" date="2019" name="Int. J. Syst. Evol. Microbiol.">
        <title>The Global Catalogue of Microorganisms (GCM) 10K type strain sequencing project: providing services to taxonomists for standard genome sequencing and annotation.</title>
        <authorList>
            <consortium name="The Broad Institute Genomics Platform"/>
            <consortium name="The Broad Institute Genome Sequencing Center for Infectious Disease"/>
            <person name="Wu L."/>
            <person name="Ma J."/>
        </authorList>
    </citation>
    <scope>NUCLEOTIDE SEQUENCE [LARGE SCALE GENOMIC DNA]</scope>
    <source>
        <strain evidence="8 9">JCM 15481</strain>
    </source>
</reference>
<feature type="domain" description="Inositolphosphotransferase Aur1/Ipt1" evidence="7">
    <location>
        <begin position="97"/>
        <end position="278"/>
    </location>
</feature>
<comment type="subcellular location">
    <subcellularLocation>
        <location evidence="1">Membrane</location>
        <topology evidence="1">Multi-pass membrane protein</topology>
    </subcellularLocation>
</comment>
<evidence type="ECO:0000313" key="9">
    <source>
        <dbReference type="Proteomes" id="UP001500443"/>
    </source>
</evidence>
<evidence type="ECO:0000256" key="4">
    <source>
        <dbReference type="ARBA" id="ARBA00023136"/>
    </source>
</evidence>
<evidence type="ECO:0000256" key="5">
    <source>
        <dbReference type="SAM" id="MobiDB-lite"/>
    </source>
</evidence>
<proteinExistence type="predicted"/>
<protein>
    <submittedName>
        <fullName evidence="8">Phosphatase PAP2 family protein</fullName>
    </submittedName>
</protein>
<evidence type="ECO:0000256" key="2">
    <source>
        <dbReference type="ARBA" id="ARBA00022692"/>
    </source>
</evidence>
<dbReference type="Pfam" id="PF14378">
    <property type="entry name" value="PAP2_3"/>
    <property type="match status" value="1"/>
</dbReference>
<evidence type="ECO:0000256" key="6">
    <source>
        <dbReference type="SAM" id="Phobius"/>
    </source>
</evidence>
<accession>A0ABN2YPE8</accession>
<keyword evidence="4 6" id="KW-0472">Membrane</keyword>
<name>A0ABN2YPE8_9ACTN</name>
<dbReference type="InterPro" id="IPR052185">
    <property type="entry name" value="IPC_Synthase-Related"/>
</dbReference>
<keyword evidence="3 6" id="KW-1133">Transmembrane helix</keyword>
<dbReference type="CDD" id="cd03386">
    <property type="entry name" value="PAP2_Aur1_like"/>
    <property type="match status" value="1"/>
</dbReference>
<dbReference type="EMBL" id="BAAAPF010000123">
    <property type="protein sequence ID" value="GAA2129370.1"/>
    <property type="molecule type" value="Genomic_DNA"/>
</dbReference>
<feature type="region of interest" description="Disordered" evidence="5">
    <location>
        <begin position="1"/>
        <end position="43"/>
    </location>
</feature>
<gene>
    <name evidence="8" type="ORF">GCM10009802_37160</name>
</gene>
<organism evidence="8 9">
    <name type="scientific">Streptomyces synnematoformans</name>
    <dbReference type="NCBI Taxonomy" id="415721"/>
    <lineage>
        <taxon>Bacteria</taxon>
        <taxon>Bacillati</taxon>
        <taxon>Actinomycetota</taxon>
        <taxon>Actinomycetes</taxon>
        <taxon>Kitasatosporales</taxon>
        <taxon>Streptomycetaceae</taxon>
        <taxon>Streptomyces</taxon>
    </lineage>
</organism>
<feature type="transmembrane region" description="Helical" evidence="6">
    <location>
        <begin position="129"/>
        <end position="147"/>
    </location>
</feature>
<feature type="transmembrane region" description="Helical" evidence="6">
    <location>
        <begin position="266"/>
        <end position="284"/>
    </location>
</feature>
<keyword evidence="2 6" id="KW-0812">Transmembrane</keyword>
<evidence type="ECO:0000256" key="1">
    <source>
        <dbReference type="ARBA" id="ARBA00004141"/>
    </source>
</evidence>
<keyword evidence="9" id="KW-1185">Reference proteome</keyword>